<proteinExistence type="predicted"/>
<evidence type="ECO:0000313" key="1">
    <source>
        <dbReference type="EMBL" id="SFP41774.1"/>
    </source>
</evidence>
<evidence type="ECO:0000313" key="2">
    <source>
        <dbReference type="Proteomes" id="UP000199586"/>
    </source>
</evidence>
<keyword evidence="2" id="KW-1185">Reference proteome</keyword>
<dbReference type="EMBL" id="FOXP01000001">
    <property type="protein sequence ID" value="SFP41774.1"/>
    <property type="molecule type" value="Genomic_DNA"/>
</dbReference>
<dbReference type="AlphaFoldDB" id="A0A1I5Q5Y3"/>
<dbReference type="RefSeq" id="WP_093330718.1">
    <property type="nucleotide sequence ID" value="NZ_FOXP01000001.1"/>
</dbReference>
<sequence>MTYFSPISTNDSNTALEHEAFMAAYAKANARAPYSYFDQHIIRTDDACYWVADEGDYETLMQDLIDRIVHTVPAGRDDEY</sequence>
<protein>
    <submittedName>
        <fullName evidence="1">Uncharacterized protein</fullName>
    </submittedName>
</protein>
<dbReference type="OrthoDB" id="7450893at2"/>
<accession>A0A1I5Q5Y3</accession>
<dbReference type="Proteomes" id="UP000199586">
    <property type="component" value="Unassembled WGS sequence"/>
</dbReference>
<reference evidence="1 2" key="1">
    <citation type="submission" date="2016-10" db="EMBL/GenBank/DDBJ databases">
        <authorList>
            <person name="de Groot N.N."/>
        </authorList>
    </citation>
    <scope>NUCLEOTIDE SEQUENCE [LARGE SCALE GENOMIC DNA]</scope>
    <source>
        <strain evidence="1 2">CGMCC 1.9113</strain>
    </source>
</reference>
<organism evidence="1 2">
    <name type="scientific">Sphingomonas rubra</name>
    <dbReference type="NCBI Taxonomy" id="634430"/>
    <lineage>
        <taxon>Bacteria</taxon>
        <taxon>Pseudomonadati</taxon>
        <taxon>Pseudomonadota</taxon>
        <taxon>Alphaproteobacteria</taxon>
        <taxon>Sphingomonadales</taxon>
        <taxon>Sphingomonadaceae</taxon>
        <taxon>Sphingomonas</taxon>
    </lineage>
</organism>
<gene>
    <name evidence="1" type="ORF">SAMN04488241_101484</name>
</gene>
<name>A0A1I5Q5Y3_9SPHN</name>